<evidence type="ECO:0000313" key="1">
    <source>
        <dbReference type="EMBL" id="MBD2148666.1"/>
    </source>
</evidence>
<accession>A0A926UPX0</accession>
<dbReference type="RefSeq" id="WP_190348999.1">
    <property type="nucleotide sequence ID" value="NZ_JACJPY010000001.1"/>
</dbReference>
<dbReference type="AlphaFoldDB" id="A0A926UPX0"/>
<reference evidence="1" key="2">
    <citation type="submission" date="2020-08" db="EMBL/GenBank/DDBJ databases">
        <authorList>
            <person name="Chen M."/>
            <person name="Teng W."/>
            <person name="Zhao L."/>
            <person name="Hu C."/>
            <person name="Zhou Y."/>
            <person name="Han B."/>
            <person name="Song L."/>
            <person name="Shu W."/>
        </authorList>
    </citation>
    <scope>NUCLEOTIDE SEQUENCE</scope>
    <source>
        <strain evidence="1">FACHB-1277</strain>
    </source>
</reference>
<proteinExistence type="predicted"/>
<sequence>MIKLNLMICPHDTAKNPEKWFRFVQYLNFNLDFTVHLAIALDFKEFHDRLSTADLVYANPADGVSLAQKHQFIPIVRSTNLYDEVVFIASPNLNNPSLLSYQGAKVATVNSMVTKLATSILHRQNIMPSELVNKDSWLGVIHAVAKNEASLGFVYKDTYDELSPQTKEMVTAIASSTEHQAFHALYLHPKTGDRAQAISSILQKCTLIPKDRKS</sequence>
<evidence type="ECO:0000313" key="2">
    <source>
        <dbReference type="Proteomes" id="UP000631421"/>
    </source>
</evidence>
<comment type="caution">
    <text evidence="1">The sequence shown here is derived from an EMBL/GenBank/DDBJ whole genome shotgun (WGS) entry which is preliminary data.</text>
</comment>
<name>A0A926UPX0_9CYAN</name>
<gene>
    <name evidence="1" type="ORF">H6F44_00770</name>
</gene>
<protein>
    <submittedName>
        <fullName evidence="1">PhnD/SsuA/transferrin family substrate-binding protein</fullName>
    </submittedName>
</protein>
<reference evidence="1" key="1">
    <citation type="journal article" date="2015" name="ISME J.">
        <title>Draft Genome Sequence of Streptomyces incarnatus NRRL8089, which Produces the Nucleoside Antibiotic Sinefungin.</title>
        <authorList>
            <person name="Oshima K."/>
            <person name="Hattori M."/>
            <person name="Shimizu H."/>
            <person name="Fukuda K."/>
            <person name="Nemoto M."/>
            <person name="Inagaki K."/>
            <person name="Tamura T."/>
        </authorList>
    </citation>
    <scope>NUCLEOTIDE SEQUENCE</scope>
    <source>
        <strain evidence="1">FACHB-1277</strain>
    </source>
</reference>
<dbReference type="Pfam" id="PF12974">
    <property type="entry name" value="Phosphonate-bd"/>
    <property type="match status" value="1"/>
</dbReference>
<organism evidence="1 2">
    <name type="scientific">Pseudanabaena cinerea FACHB-1277</name>
    <dbReference type="NCBI Taxonomy" id="2949581"/>
    <lineage>
        <taxon>Bacteria</taxon>
        <taxon>Bacillati</taxon>
        <taxon>Cyanobacteriota</taxon>
        <taxon>Cyanophyceae</taxon>
        <taxon>Pseudanabaenales</taxon>
        <taxon>Pseudanabaenaceae</taxon>
        <taxon>Pseudanabaena</taxon>
        <taxon>Pseudanabaena cinerea</taxon>
    </lineage>
</organism>
<dbReference type="Proteomes" id="UP000631421">
    <property type="component" value="Unassembled WGS sequence"/>
</dbReference>
<keyword evidence="2" id="KW-1185">Reference proteome</keyword>
<dbReference type="EMBL" id="JACJPY010000001">
    <property type="protein sequence ID" value="MBD2148666.1"/>
    <property type="molecule type" value="Genomic_DNA"/>
</dbReference>